<keyword evidence="8" id="KW-1185">Reference proteome</keyword>
<keyword evidence="4" id="KW-0325">Glycoprotein</keyword>
<dbReference type="PANTHER" id="PTHR23221:SF7">
    <property type="entry name" value="PHOSPHATIDYLINOSITOL-GLYCAN-SPECIFIC PHOSPHOLIPASE D"/>
    <property type="match status" value="1"/>
</dbReference>
<dbReference type="Gene3D" id="2.130.10.130">
    <property type="entry name" value="Integrin alpha, N-terminal"/>
    <property type="match status" value="3"/>
</dbReference>
<reference evidence="7 8" key="1">
    <citation type="submission" date="2024-06" db="EMBL/GenBank/DDBJ databases">
        <title>The Natural Products Discovery Center: Release of the First 8490 Sequenced Strains for Exploring Actinobacteria Biosynthetic Diversity.</title>
        <authorList>
            <person name="Kalkreuter E."/>
            <person name="Kautsar S.A."/>
            <person name="Yang D."/>
            <person name="Bader C.D."/>
            <person name="Teijaro C.N."/>
            <person name="Fluegel L."/>
            <person name="Davis C.M."/>
            <person name="Simpson J.R."/>
            <person name="Lauterbach L."/>
            <person name="Steele A.D."/>
            <person name="Gui C."/>
            <person name="Meng S."/>
            <person name="Li G."/>
            <person name="Viehrig K."/>
            <person name="Ye F."/>
            <person name="Su P."/>
            <person name="Kiefer A.F."/>
            <person name="Nichols A."/>
            <person name="Cepeda A.J."/>
            <person name="Yan W."/>
            <person name="Fan B."/>
            <person name="Jiang Y."/>
            <person name="Adhikari A."/>
            <person name="Zheng C.-J."/>
            <person name="Schuster L."/>
            <person name="Cowan T.M."/>
            <person name="Smanski M.J."/>
            <person name="Chevrette M.G."/>
            <person name="De Carvalho L.P.S."/>
            <person name="Shen B."/>
        </authorList>
    </citation>
    <scope>NUCLEOTIDE SEQUENCE [LARGE SCALE GENOMIC DNA]</scope>
    <source>
        <strain evidence="7 8">NPDC038104</strain>
    </source>
</reference>
<evidence type="ECO:0000256" key="4">
    <source>
        <dbReference type="ARBA" id="ARBA00023180"/>
    </source>
</evidence>
<protein>
    <submittedName>
        <fullName evidence="7">FG-GAP-like repeat-containing protein</fullName>
    </submittedName>
</protein>
<dbReference type="InterPro" id="IPR000413">
    <property type="entry name" value="Integrin_alpha"/>
</dbReference>
<dbReference type="InterPro" id="IPR013517">
    <property type="entry name" value="FG-GAP"/>
</dbReference>
<gene>
    <name evidence="7" type="ORF">AB0E65_09350</name>
</gene>
<feature type="compositionally biased region" description="Polar residues" evidence="5">
    <location>
        <begin position="440"/>
        <end position="450"/>
    </location>
</feature>
<dbReference type="PANTHER" id="PTHR23221">
    <property type="entry name" value="GLYCOSYLPHOSPHATIDYLINOSITOL PHOSPHOLIPASE D"/>
    <property type="match status" value="1"/>
</dbReference>
<feature type="chain" id="PRO_5045296967" evidence="6">
    <location>
        <begin position="28"/>
        <end position="493"/>
    </location>
</feature>
<name>A0ABV2YFB2_9ACTN</name>
<evidence type="ECO:0000313" key="7">
    <source>
        <dbReference type="EMBL" id="MEU3554411.1"/>
    </source>
</evidence>
<dbReference type="PROSITE" id="PS51470">
    <property type="entry name" value="FG_GAP"/>
    <property type="match status" value="2"/>
</dbReference>
<proteinExistence type="predicted"/>
<dbReference type="InterPro" id="IPR028994">
    <property type="entry name" value="Integrin_alpha_N"/>
</dbReference>
<keyword evidence="1 6" id="KW-0732">Signal</keyword>
<dbReference type="Proteomes" id="UP001550850">
    <property type="component" value="Unassembled WGS sequence"/>
</dbReference>
<dbReference type="SMART" id="SM00191">
    <property type="entry name" value="Int_alpha"/>
    <property type="match status" value="5"/>
</dbReference>
<evidence type="ECO:0000256" key="5">
    <source>
        <dbReference type="SAM" id="MobiDB-lite"/>
    </source>
</evidence>
<evidence type="ECO:0000256" key="1">
    <source>
        <dbReference type="ARBA" id="ARBA00022729"/>
    </source>
</evidence>
<dbReference type="SUPFAM" id="SSF69318">
    <property type="entry name" value="Integrin alpha N-terminal domain"/>
    <property type="match status" value="1"/>
</dbReference>
<comment type="caution">
    <text evidence="7">The sequence shown here is derived from an EMBL/GenBank/DDBJ whole genome shotgun (WGS) entry which is preliminary data.</text>
</comment>
<dbReference type="RefSeq" id="WP_108956590.1">
    <property type="nucleotide sequence ID" value="NZ_BEVZ01000008.1"/>
</dbReference>
<evidence type="ECO:0000313" key="8">
    <source>
        <dbReference type="Proteomes" id="UP001550850"/>
    </source>
</evidence>
<evidence type="ECO:0000256" key="3">
    <source>
        <dbReference type="ARBA" id="ARBA00022801"/>
    </source>
</evidence>
<keyword evidence="2" id="KW-0677">Repeat</keyword>
<evidence type="ECO:0000256" key="6">
    <source>
        <dbReference type="SAM" id="SignalP"/>
    </source>
</evidence>
<evidence type="ECO:0000256" key="2">
    <source>
        <dbReference type="ARBA" id="ARBA00022737"/>
    </source>
</evidence>
<organism evidence="7 8">
    <name type="scientific">Streptomyces fragilis</name>
    <dbReference type="NCBI Taxonomy" id="67301"/>
    <lineage>
        <taxon>Bacteria</taxon>
        <taxon>Bacillati</taxon>
        <taxon>Actinomycetota</taxon>
        <taxon>Actinomycetes</taxon>
        <taxon>Kitasatosporales</taxon>
        <taxon>Streptomycetaceae</taxon>
        <taxon>Streptomyces</taxon>
    </lineage>
</organism>
<feature type="region of interest" description="Disordered" evidence="5">
    <location>
        <begin position="432"/>
        <end position="493"/>
    </location>
</feature>
<dbReference type="PRINTS" id="PR01185">
    <property type="entry name" value="INTEGRINA"/>
</dbReference>
<feature type="signal peptide" evidence="6">
    <location>
        <begin position="1"/>
        <end position="27"/>
    </location>
</feature>
<keyword evidence="3" id="KW-0378">Hydrolase</keyword>
<accession>A0ABV2YFB2</accession>
<sequence length="493" mass="48709">MRDRILPTAVICATALLGLAAPTGAQAAERAVPQGDLNGDGYPDLAVGAPSAPVDGKAEAGYVHVLWGGPNGPGRHGSVRITQASPGVPGTPEAGDLFGSAVAVDDVDGDGIADLVVGASSESLTSDRYAEHGTVTVLPGGAAGFPAGWTVARGADEYARIGSVLAVGDVNDDGAPDLALGRRAEEHGDAVLRPGPLTADSPDTLGGVIARATFGGVIALATGDFDADGDDDLAVSVKALETRSVEIHRWQDGVPQRLWSTPASAATLAVADFDADGADDLALGYCYPNYESDTPDCADTSTGRAEVFTGGLVKVAYGSATGGFGARTQEIQQDTPGIPGTAEADDRLGTALAVGDSDGDGHPDLAIGDANEAVGTAKNAGMVTVVHGGPTGLLAADGTARAAGFTQNGAGVPGTAEAGDLFGASVHLQDHDADGHADLTTGSPGENSATGGVWLLPGAAQGPTATGSRAMSPGGLGLPASTAPRYGQVLGQS</sequence>
<dbReference type="InterPro" id="IPR013519">
    <property type="entry name" value="Int_alpha_beta-p"/>
</dbReference>
<dbReference type="Pfam" id="PF01839">
    <property type="entry name" value="FG-GAP"/>
    <property type="match status" value="3"/>
</dbReference>
<dbReference type="EMBL" id="JBEZUR010000010">
    <property type="protein sequence ID" value="MEU3554411.1"/>
    <property type="molecule type" value="Genomic_DNA"/>
</dbReference>